<keyword evidence="2" id="KW-1133">Transmembrane helix</keyword>
<feature type="compositionally biased region" description="Low complexity" evidence="1">
    <location>
        <begin position="64"/>
        <end position="74"/>
    </location>
</feature>
<dbReference type="EMBL" id="HBFS01010404">
    <property type="protein sequence ID" value="CAD8913919.1"/>
    <property type="molecule type" value="Transcribed_RNA"/>
</dbReference>
<feature type="compositionally biased region" description="Pro residues" evidence="1">
    <location>
        <begin position="28"/>
        <end position="37"/>
    </location>
</feature>
<feature type="compositionally biased region" description="Low complexity" evidence="1">
    <location>
        <begin position="45"/>
        <end position="55"/>
    </location>
</feature>
<feature type="transmembrane region" description="Helical" evidence="2">
    <location>
        <begin position="286"/>
        <end position="305"/>
    </location>
</feature>
<dbReference type="AlphaFoldDB" id="A0A7S1CAC7"/>
<feature type="region of interest" description="Disordered" evidence="1">
    <location>
        <begin position="1"/>
        <end position="129"/>
    </location>
</feature>
<accession>A0A7S1CAC7</accession>
<evidence type="ECO:0000256" key="2">
    <source>
        <dbReference type="SAM" id="Phobius"/>
    </source>
</evidence>
<name>A0A7S1CAC7_9STRA</name>
<protein>
    <submittedName>
        <fullName evidence="3">Uncharacterized protein</fullName>
    </submittedName>
</protein>
<gene>
    <name evidence="3" type="ORF">BSP0115_LOCUS7171</name>
</gene>
<feature type="transmembrane region" description="Helical" evidence="2">
    <location>
        <begin position="153"/>
        <end position="174"/>
    </location>
</feature>
<sequence>MASADDNPFADENPFETRPAGRTAAAPAPAPYTPPVVPGGDDVDVFAAVGAATGAPAPPPAPAPAASTADASVFSSATPPAQAENPFAPAGARSTPGAFPTLSAEEAARRNPDAAAAMQAQVELPDDSDSFKDKVKGAIRRAASRAAANKKSYGTVVFLVAGSSLALFVFSLTFLSNQTRSGSGCSSDNCDTTDPTALRNCAQLVVEMPDGSVTCDDVCSNSVFLKYRPFQFRFVGDAYAAAGVEALWCTFPTSGNNWRIVTTFFGAAFLGFVTLFQGLYRSQPKFITATMFGSFVFACILFFIMCSDSDSVRSGASQCGDNFHDAVQEQFWPYFSNIECEMASYTLVCLLDAGMFVLWAALTYITHPHRRINAGI</sequence>
<evidence type="ECO:0000256" key="1">
    <source>
        <dbReference type="SAM" id="MobiDB-lite"/>
    </source>
</evidence>
<proteinExistence type="predicted"/>
<keyword evidence="2" id="KW-0812">Transmembrane</keyword>
<reference evidence="3" key="1">
    <citation type="submission" date="2021-01" db="EMBL/GenBank/DDBJ databases">
        <authorList>
            <person name="Corre E."/>
            <person name="Pelletier E."/>
            <person name="Niang G."/>
            <person name="Scheremetjew M."/>
            <person name="Finn R."/>
            <person name="Kale V."/>
            <person name="Holt S."/>
            <person name="Cochrane G."/>
            <person name="Meng A."/>
            <person name="Brown T."/>
            <person name="Cohen L."/>
        </authorList>
    </citation>
    <scope>NUCLEOTIDE SEQUENCE</scope>
    <source>
        <strain evidence="3">Ms1</strain>
    </source>
</reference>
<keyword evidence="2" id="KW-0472">Membrane</keyword>
<evidence type="ECO:0000313" key="3">
    <source>
        <dbReference type="EMBL" id="CAD8913919.1"/>
    </source>
</evidence>
<feature type="transmembrane region" description="Helical" evidence="2">
    <location>
        <begin position="260"/>
        <end position="279"/>
    </location>
</feature>
<organism evidence="3">
    <name type="scientific">Bicosoecida sp. CB-2014</name>
    <dbReference type="NCBI Taxonomy" id="1486930"/>
    <lineage>
        <taxon>Eukaryota</taxon>
        <taxon>Sar</taxon>
        <taxon>Stramenopiles</taxon>
        <taxon>Bigyra</taxon>
        <taxon>Opalozoa</taxon>
        <taxon>Bicosoecida</taxon>
    </lineage>
</organism>
<feature type="transmembrane region" description="Helical" evidence="2">
    <location>
        <begin position="342"/>
        <end position="362"/>
    </location>
</feature>
<feature type="compositionally biased region" description="Low complexity" evidence="1">
    <location>
        <begin position="17"/>
        <end position="27"/>
    </location>
</feature>